<dbReference type="OrthoDB" id="7375660at2"/>
<evidence type="ECO:0000313" key="2">
    <source>
        <dbReference type="EMBL" id="TXL70214.1"/>
    </source>
</evidence>
<name>A0A5C8P9K8_9HYPH</name>
<feature type="signal peptide" evidence="1">
    <location>
        <begin position="1"/>
        <end position="19"/>
    </location>
</feature>
<gene>
    <name evidence="2" type="ORF">FHP25_35365</name>
</gene>
<keyword evidence="3" id="KW-1185">Reference proteome</keyword>
<proteinExistence type="predicted"/>
<comment type="caution">
    <text evidence="2">The sequence shown here is derived from an EMBL/GenBank/DDBJ whole genome shotgun (WGS) entry which is preliminary data.</text>
</comment>
<evidence type="ECO:0000256" key="1">
    <source>
        <dbReference type="SAM" id="SignalP"/>
    </source>
</evidence>
<sequence>MSRNLLAAGLMLVGSSALAQTWTEHISEGGFRIEFPAPPELSSSTVGSNVRIFEAKLEGENRAYSASAVYLISLSEELRIDLESRAEKNVKIISKMFIEKNEYKLMTERRSTVGGSPAYYMTYETKDGYVGTYLYVEKNGNLYRVLSLGKPGIEDSEVVQRFFSSFVLIEKKREAADPVK</sequence>
<reference evidence="2 3" key="1">
    <citation type="submission" date="2019-06" db="EMBL/GenBank/DDBJ databases">
        <title>New taxonomy in bacterial strain CC-CFT640, isolated from vineyard.</title>
        <authorList>
            <person name="Lin S.-Y."/>
            <person name="Tsai C.-F."/>
            <person name="Young C.-C."/>
        </authorList>
    </citation>
    <scope>NUCLEOTIDE SEQUENCE [LARGE SCALE GENOMIC DNA]</scope>
    <source>
        <strain evidence="2 3">CC-CFT640</strain>
    </source>
</reference>
<dbReference type="AlphaFoldDB" id="A0A5C8P9K8"/>
<dbReference type="RefSeq" id="WP_147851727.1">
    <property type="nucleotide sequence ID" value="NZ_VDUZ01000063.1"/>
</dbReference>
<feature type="chain" id="PRO_5022831826" description="PsbP C-terminal domain-containing protein" evidence="1">
    <location>
        <begin position="20"/>
        <end position="180"/>
    </location>
</feature>
<evidence type="ECO:0000313" key="3">
    <source>
        <dbReference type="Proteomes" id="UP000321638"/>
    </source>
</evidence>
<dbReference type="Proteomes" id="UP000321638">
    <property type="component" value="Unassembled WGS sequence"/>
</dbReference>
<keyword evidence="1" id="KW-0732">Signal</keyword>
<protein>
    <recommendedName>
        <fullName evidence="4">PsbP C-terminal domain-containing protein</fullName>
    </recommendedName>
</protein>
<organism evidence="2 3">
    <name type="scientific">Vineibacter terrae</name>
    <dbReference type="NCBI Taxonomy" id="2586908"/>
    <lineage>
        <taxon>Bacteria</taxon>
        <taxon>Pseudomonadati</taxon>
        <taxon>Pseudomonadota</taxon>
        <taxon>Alphaproteobacteria</taxon>
        <taxon>Hyphomicrobiales</taxon>
        <taxon>Vineibacter</taxon>
    </lineage>
</organism>
<evidence type="ECO:0008006" key="4">
    <source>
        <dbReference type="Google" id="ProtNLM"/>
    </source>
</evidence>
<accession>A0A5C8P9K8</accession>
<dbReference type="EMBL" id="VDUZ01000063">
    <property type="protein sequence ID" value="TXL70214.1"/>
    <property type="molecule type" value="Genomic_DNA"/>
</dbReference>